<accession>A0A6S7FZ20</accession>
<keyword evidence="2" id="KW-1185">Reference proteome</keyword>
<name>A0A6S7FZ20_PARCT</name>
<feature type="non-terminal residue" evidence="1">
    <location>
        <position position="1"/>
    </location>
</feature>
<evidence type="ECO:0000313" key="1">
    <source>
        <dbReference type="EMBL" id="CAB3985644.1"/>
    </source>
</evidence>
<dbReference type="Proteomes" id="UP001152795">
    <property type="component" value="Unassembled WGS sequence"/>
</dbReference>
<reference evidence="1" key="1">
    <citation type="submission" date="2020-04" db="EMBL/GenBank/DDBJ databases">
        <authorList>
            <person name="Alioto T."/>
            <person name="Alioto T."/>
            <person name="Gomez Garrido J."/>
        </authorList>
    </citation>
    <scope>NUCLEOTIDE SEQUENCE</scope>
    <source>
        <strain evidence="1">A484AB</strain>
    </source>
</reference>
<sequence length="103" mass="11556">KLKYYGVRGQLYKWFADYLNGRCQRVVIDGAASHWAPVTSGVPQGSILGPVLFVLFINDLPDILPYEKMAALYADDTKVYNSIRSIADCEKVQQAPTNECWSP</sequence>
<dbReference type="InterPro" id="IPR000477">
    <property type="entry name" value="RT_dom"/>
</dbReference>
<dbReference type="AlphaFoldDB" id="A0A6S7FZ20"/>
<dbReference type="OrthoDB" id="5953876at2759"/>
<dbReference type="PROSITE" id="PS50878">
    <property type="entry name" value="RT_POL"/>
    <property type="match status" value="1"/>
</dbReference>
<gene>
    <name evidence="1" type="ORF">PACLA_8A084157</name>
</gene>
<protein>
    <submittedName>
        <fullName evidence="1">Uncharacterized protein</fullName>
    </submittedName>
</protein>
<dbReference type="Pfam" id="PF00078">
    <property type="entry name" value="RVT_1"/>
    <property type="match status" value="1"/>
</dbReference>
<proteinExistence type="predicted"/>
<comment type="caution">
    <text evidence="1">The sequence shown here is derived from an EMBL/GenBank/DDBJ whole genome shotgun (WGS) entry which is preliminary data.</text>
</comment>
<dbReference type="EMBL" id="CACRXK020000896">
    <property type="protein sequence ID" value="CAB3985644.1"/>
    <property type="molecule type" value="Genomic_DNA"/>
</dbReference>
<evidence type="ECO:0000313" key="2">
    <source>
        <dbReference type="Proteomes" id="UP001152795"/>
    </source>
</evidence>
<organism evidence="1 2">
    <name type="scientific">Paramuricea clavata</name>
    <name type="common">Red gorgonian</name>
    <name type="synonym">Violescent sea-whip</name>
    <dbReference type="NCBI Taxonomy" id="317549"/>
    <lineage>
        <taxon>Eukaryota</taxon>
        <taxon>Metazoa</taxon>
        <taxon>Cnidaria</taxon>
        <taxon>Anthozoa</taxon>
        <taxon>Octocorallia</taxon>
        <taxon>Malacalcyonacea</taxon>
        <taxon>Plexauridae</taxon>
        <taxon>Paramuricea</taxon>
    </lineage>
</organism>
<dbReference type="PANTHER" id="PTHR33332">
    <property type="entry name" value="REVERSE TRANSCRIPTASE DOMAIN-CONTAINING PROTEIN"/>
    <property type="match status" value="1"/>
</dbReference>